<organism evidence="2 3">
    <name type="scientific">Methylobacterium pseudosasicola</name>
    <dbReference type="NCBI Taxonomy" id="582667"/>
    <lineage>
        <taxon>Bacteria</taxon>
        <taxon>Pseudomonadati</taxon>
        <taxon>Pseudomonadota</taxon>
        <taxon>Alphaproteobacteria</taxon>
        <taxon>Hyphomicrobiales</taxon>
        <taxon>Methylobacteriaceae</taxon>
        <taxon>Methylobacterium</taxon>
    </lineage>
</organism>
<gene>
    <name evidence="2" type="ORF">SAMN05192568_10944</name>
</gene>
<proteinExistence type="predicted"/>
<protein>
    <submittedName>
        <fullName evidence="2">Uncharacterized protein</fullName>
    </submittedName>
</protein>
<accession>A0A1I4VCL9</accession>
<keyword evidence="3" id="KW-1185">Reference proteome</keyword>
<reference evidence="3" key="1">
    <citation type="submission" date="2016-10" db="EMBL/GenBank/DDBJ databases">
        <authorList>
            <person name="Varghese N."/>
            <person name="Submissions S."/>
        </authorList>
    </citation>
    <scope>NUCLEOTIDE SEQUENCE [LARGE SCALE GENOMIC DNA]</scope>
    <source>
        <strain evidence="3">BL36</strain>
    </source>
</reference>
<dbReference type="EMBL" id="FOTK01000094">
    <property type="protein sequence ID" value="SFM98911.1"/>
    <property type="molecule type" value="Genomic_DNA"/>
</dbReference>
<dbReference type="Proteomes" id="UP000199048">
    <property type="component" value="Unassembled WGS sequence"/>
</dbReference>
<keyword evidence="1" id="KW-0812">Transmembrane</keyword>
<evidence type="ECO:0000313" key="2">
    <source>
        <dbReference type="EMBL" id="SFM98911.1"/>
    </source>
</evidence>
<name>A0A1I4VCL9_9HYPH</name>
<evidence type="ECO:0000256" key="1">
    <source>
        <dbReference type="SAM" id="Phobius"/>
    </source>
</evidence>
<dbReference type="AlphaFoldDB" id="A0A1I4VCL9"/>
<keyword evidence="1" id="KW-0472">Membrane</keyword>
<keyword evidence="1" id="KW-1133">Transmembrane helix</keyword>
<feature type="transmembrane region" description="Helical" evidence="1">
    <location>
        <begin position="6"/>
        <end position="24"/>
    </location>
</feature>
<dbReference type="STRING" id="582667.SAMN05192568_10944"/>
<evidence type="ECO:0000313" key="3">
    <source>
        <dbReference type="Proteomes" id="UP000199048"/>
    </source>
</evidence>
<sequence>MVWAYFLASLFVGIGGASTLFYFARRDAFGRAFVAFVISSSGFSGAYKVMSEAAPEYSQARAAVPAPQDPAKTKAPAAN</sequence>